<evidence type="ECO:0000256" key="13">
    <source>
        <dbReference type="SAM" id="MobiDB-lite"/>
    </source>
</evidence>
<evidence type="ECO:0000313" key="16">
    <source>
        <dbReference type="Proteomes" id="UP001652660"/>
    </source>
</evidence>
<dbReference type="InterPro" id="IPR002867">
    <property type="entry name" value="IBR_dom"/>
</dbReference>
<dbReference type="InterPro" id="IPR001841">
    <property type="entry name" value="Znf_RING"/>
</dbReference>
<dbReference type="InterPro" id="IPR031127">
    <property type="entry name" value="E3_UB_ligase_RBR"/>
</dbReference>
<dbReference type="PROSITE" id="PS51873">
    <property type="entry name" value="TRIAD"/>
    <property type="match status" value="1"/>
</dbReference>
<evidence type="ECO:0000256" key="6">
    <source>
        <dbReference type="ARBA" id="ARBA00022679"/>
    </source>
</evidence>
<evidence type="ECO:0000256" key="1">
    <source>
        <dbReference type="ARBA" id="ARBA00001798"/>
    </source>
</evidence>
<evidence type="ECO:0000256" key="9">
    <source>
        <dbReference type="ARBA" id="ARBA00022771"/>
    </source>
</evidence>
<dbReference type="CDD" id="cd22584">
    <property type="entry name" value="Rcat_RBR_unk"/>
    <property type="match status" value="1"/>
</dbReference>
<name>A0ABM4WNP1_COFAR</name>
<accession>A0ABM4WNP1</accession>
<evidence type="ECO:0000256" key="5">
    <source>
        <dbReference type="ARBA" id="ARBA00012251"/>
    </source>
</evidence>
<dbReference type="PANTHER" id="PTHR11685">
    <property type="entry name" value="RBR FAMILY RING FINGER AND IBR DOMAIN-CONTAINING"/>
    <property type="match status" value="1"/>
</dbReference>
<feature type="region of interest" description="Disordered" evidence="13">
    <location>
        <begin position="543"/>
        <end position="565"/>
    </location>
</feature>
<keyword evidence="9 12" id="KW-0863">Zinc-finger</keyword>
<keyword evidence="10" id="KW-0833">Ubl conjugation pathway</keyword>
<feature type="domain" description="RING-type" evidence="15">
    <location>
        <begin position="313"/>
        <end position="531"/>
    </location>
</feature>
<reference evidence="17" key="2">
    <citation type="submission" date="2025-08" db="UniProtKB">
        <authorList>
            <consortium name="RefSeq"/>
        </authorList>
    </citation>
    <scope>IDENTIFICATION</scope>
    <source>
        <tissue evidence="17">Leaves</tissue>
    </source>
</reference>
<feature type="region of interest" description="Disordered" evidence="13">
    <location>
        <begin position="53"/>
        <end position="80"/>
    </location>
</feature>
<keyword evidence="16" id="KW-1185">Reference proteome</keyword>
<reference evidence="16" key="1">
    <citation type="journal article" date="2025" name="Foods">
        <title>Unveiling the Microbial Signatures of Arabica Coffee Cherries: Insights into Ripeness Specific Diversity, Functional Traits, and Implications for Quality and Safety.</title>
        <authorList>
            <consortium name="RefSeq"/>
            <person name="Tenea G.N."/>
            <person name="Cifuentes V."/>
            <person name="Reyes P."/>
            <person name="Cevallos-Vallejos M."/>
        </authorList>
    </citation>
    <scope>NUCLEOTIDE SEQUENCE [LARGE SCALE GENOMIC DNA]</scope>
</reference>
<dbReference type="Pfam" id="PF00097">
    <property type="entry name" value="zf-C3HC4"/>
    <property type="match status" value="1"/>
</dbReference>
<dbReference type="Pfam" id="PF13456">
    <property type="entry name" value="RVT_3"/>
    <property type="match status" value="1"/>
</dbReference>
<evidence type="ECO:0000256" key="11">
    <source>
        <dbReference type="ARBA" id="ARBA00022833"/>
    </source>
</evidence>
<keyword evidence="7" id="KW-0479">Metal-binding</keyword>
<dbReference type="SUPFAM" id="SSF57850">
    <property type="entry name" value="RING/U-box"/>
    <property type="match status" value="2"/>
</dbReference>
<evidence type="ECO:0000259" key="15">
    <source>
        <dbReference type="PROSITE" id="PS51873"/>
    </source>
</evidence>
<dbReference type="CDD" id="cd22582">
    <property type="entry name" value="BRcat_RBR_unk"/>
    <property type="match status" value="1"/>
</dbReference>
<comment type="similarity">
    <text evidence="4">Belongs to the RBR family. Ariadne subfamily.</text>
</comment>
<dbReference type="RefSeq" id="XP_071933391.1">
    <property type="nucleotide sequence ID" value="XM_072077290.1"/>
</dbReference>
<evidence type="ECO:0000256" key="3">
    <source>
        <dbReference type="ARBA" id="ARBA00003976"/>
    </source>
</evidence>
<dbReference type="InterPro" id="IPR002156">
    <property type="entry name" value="RNaseH_domain"/>
</dbReference>
<comment type="cofactor">
    <cofactor evidence="2">
        <name>Zn(2+)</name>
        <dbReference type="ChEBI" id="CHEBI:29105"/>
    </cofactor>
</comment>
<keyword evidence="6" id="KW-0808">Transferase</keyword>
<dbReference type="InterPro" id="IPR036397">
    <property type="entry name" value="RNaseH_sf"/>
</dbReference>
<dbReference type="InterPro" id="IPR044066">
    <property type="entry name" value="TRIAD_supradom"/>
</dbReference>
<dbReference type="PROSITE" id="PS50089">
    <property type="entry name" value="ZF_RING_2"/>
    <property type="match status" value="1"/>
</dbReference>
<dbReference type="Pfam" id="PF01485">
    <property type="entry name" value="IBR"/>
    <property type="match status" value="2"/>
</dbReference>
<dbReference type="PROSITE" id="PS00518">
    <property type="entry name" value="ZF_RING_1"/>
    <property type="match status" value="1"/>
</dbReference>
<keyword evidence="8" id="KW-0677">Repeat</keyword>
<evidence type="ECO:0000313" key="17">
    <source>
        <dbReference type="RefSeq" id="XP_071933391.1"/>
    </source>
</evidence>
<sequence>MSSRINLSPDNNLRAMATEQRREIAAAKDLESDMDLAFRLQLQEAINASISFVPSTSAGSPRSPPRDLAKPDGSNDNVPDLQSVELLKFEQEIKDRLLSEAEFKKIRDDLHRRIHDQKLAEEIENMPEDEWEEIGGNFERPFGEGSSKSVGSEIFRVFFKGLVESEVTVKVKDNAGRYKSGVFSGIGVAICDSRDELLFEVRKPLCANGINRRIAEFMALIEGLNAALTLELPRIVFYCDYFPIYQFVTGRWNPKQRKIEALVDQVTQLREKFTYCIPSLVARNDVKFAFKLAREAIVSQVNRSTDTSAEGSLYETCVICFEEMSIDEIFSVDGCMHRFCYSCMKQHVEVKMLHGMVPKCPHEGCDCELKVDSCSKFLTPKLVEIMKQRKKEASIPVTEKVYCPYPKCSALMSKGEVSEYSRSSAIDVGRSGSRKCIKCNGLFCIDCKVPWHDNMTCFAYKKRYPNPPGEDLKLKTLAQRNMWRQCVKCNHMIELAAGCYHMTCRCGYEFCYTCGAEWKEKKATCSCPLWDDGHIIYDSDEEFDEEFDEDSEDEDYYESDSDDYY</sequence>
<keyword evidence="11" id="KW-0862">Zinc</keyword>
<dbReference type="GeneID" id="140035984"/>
<evidence type="ECO:0000256" key="12">
    <source>
        <dbReference type="PROSITE-ProRule" id="PRU00175"/>
    </source>
</evidence>
<dbReference type="InterPro" id="IPR017907">
    <property type="entry name" value="Znf_RING_CS"/>
</dbReference>
<comment type="function">
    <text evidence="3">Might act as an E3 ubiquitin-protein ligase, or as part of E3 complex, which accepts ubiquitin from specific E2 ubiquitin-conjugating enzymes and then transfers it to substrates.</text>
</comment>
<proteinExistence type="inferred from homology"/>
<dbReference type="Gene3D" id="3.30.40.10">
    <property type="entry name" value="Zinc/RING finger domain, C3HC4 (zinc finger)"/>
    <property type="match status" value="1"/>
</dbReference>
<evidence type="ECO:0000256" key="8">
    <source>
        <dbReference type="ARBA" id="ARBA00022737"/>
    </source>
</evidence>
<comment type="catalytic activity">
    <reaction evidence="1">
        <text>[E2 ubiquitin-conjugating enzyme]-S-ubiquitinyl-L-cysteine + [acceptor protein]-L-lysine = [E2 ubiquitin-conjugating enzyme]-L-cysteine + [acceptor protein]-N(6)-ubiquitinyl-L-lysine.</text>
        <dbReference type="EC" id="2.3.2.31"/>
    </reaction>
</comment>
<dbReference type="InterPro" id="IPR018957">
    <property type="entry name" value="Znf_C3HC4_RING-type"/>
</dbReference>
<dbReference type="Gene3D" id="3.30.420.10">
    <property type="entry name" value="Ribonuclease H-like superfamily/Ribonuclease H"/>
    <property type="match status" value="1"/>
</dbReference>
<dbReference type="InterPro" id="IPR013083">
    <property type="entry name" value="Znf_RING/FYVE/PHD"/>
</dbReference>
<dbReference type="Proteomes" id="UP001652660">
    <property type="component" value="Chromosome 1c"/>
</dbReference>
<dbReference type="EC" id="2.3.2.31" evidence="5"/>
<protein>
    <recommendedName>
        <fullName evidence="5">RBR-type E3 ubiquitin transferase</fullName>
        <ecNumber evidence="5">2.3.2.31</ecNumber>
    </recommendedName>
</protein>
<gene>
    <name evidence="17" type="primary">LOC140035984</name>
</gene>
<evidence type="ECO:0000259" key="14">
    <source>
        <dbReference type="PROSITE" id="PS50089"/>
    </source>
</evidence>
<organism evidence="16 17">
    <name type="scientific">Coffea arabica</name>
    <name type="common">Arabian coffee</name>
    <dbReference type="NCBI Taxonomy" id="13443"/>
    <lineage>
        <taxon>Eukaryota</taxon>
        <taxon>Viridiplantae</taxon>
        <taxon>Streptophyta</taxon>
        <taxon>Embryophyta</taxon>
        <taxon>Tracheophyta</taxon>
        <taxon>Spermatophyta</taxon>
        <taxon>Magnoliopsida</taxon>
        <taxon>eudicotyledons</taxon>
        <taxon>Gunneridae</taxon>
        <taxon>Pentapetalae</taxon>
        <taxon>asterids</taxon>
        <taxon>lamiids</taxon>
        <taxon>Gentianales</taxon>
        <taxon>Rubiaceae</taxon>
        <taxon>Ixoroideae</taxon>
        <taxon>Gardenieae complex</taxon>
        <taxon>Bertiereae - Coffeeae clade</taxon>
        <taxon>Coffeeae</taxon>
        <taxon>Coffea</taxon>
    </lineage>
</organism>
<evidence type="ECO:0000256" key="10">
    <source>
        <dbReference type="ARBA" id="ARBA00022786"/>
    </source>
</evidence>
<evidence type="ECO:0000256" key="2">
    <source>
        <dbReference type="ARBA" id="ARBA00001947"/>
    </source>
</evidence>
<dbReference type="SMART" id="SM00647">
    <property type="entry name" value="IBR"/>
    <property type="match status" value="2"/>
</dbReference>
<dbReference type="SUPFAM" id="SSF53098">
    <property type="entry name" value="Ribonuclease H-like"/>
    <property type="match status" value="1"/>
</dbReference>
<dbReference type="Gene3D" id="1.20.120.1750">
    <property type="match status" value="1"/>
</dbReference>
<feature type="domain" description="RING-type" evidence="14">
    <location>
        <begin position="317"/>
        <end position="361"/>
    </location>
</feature>
<evidence type="ECO:0000256" key="4">
    <source>
        <dbReference type="ARBA" id="ARBA00005884"/>
    </source>
</evidence>
<evidence type="ECO:0000256" key="7">
    <source>
        <dbReference type="ARBA" id="ARBA00022723"/>
    </source>
</evidence>
<dbReference type="InterPro" id="IPR012337">
    <property type="entry name" value="RNaseH-like_sf"/>
</dbReference>